<keyword evidence="4" id="KW-0472">Membrane</keyword>
<organism evidence="9 10">
    <name type="scientific">Flavobacterium rhizosphaerae</name>
    <dbReference type="NCBI Taxonomy" id="3163298"/>
    <lineage>
        <taxon>Bacteria</taxon>
        <taxon>Pseudomonadati</taxon>
        <taxon>Bacteroidota</taxon>
        <taxon>Flavobacteriia</taxon>
        <taxon>Flavobacteriales</taxon>
        <taxon>Flavobacteriaceae</taxon>
        <taxon>Flavobacterium</taxon>
    </lineage>
</organism>
<gene>
    <name evidence="9" type="ORF">ABS766_08875</name>
</gene>
<evidence type="ECO:0000256" key="5">
    <source>
        <dbReference type="ARBA" id="ARBA00023237"/>
    </source>
</evidence>
<dbReference type="Proteomes" id="UP001629156">
    <property type="component" value="Unassembled WGS sequence"/>
</dbReference>
<evidence type="ECO:0000313" key="9">
    <source>
        <dbReference type="EMBL" id="MFL9844531.1"/>
    </source>
</evidence>
<dbReference type="Pfam" id="PF07980">
    <property type="entry name" value="SusD_RagB"/>
    <property type="match status" value="1"/>
</dbReference>
<name>A0ABW8YZE9_9FLAO</name>
<feature type="signal peptide" evidence="6">
    <location>
        <begin position="1"/>
        <end position="19"/>
    </location>
</feature>
<dbReference type="CDD" id="cd08977">
    <property type="entry name" value="SusD"/>
    <property type="match status" value="1"/>
</dbReference>
<feature type="chain" id="PRO_5046088797" evidence="6">
    <location>
        <begin position="20"/>
        <end position="523"/>
    </location>
</feature>
<dbReference type="PROSITE" id="PS51257">
    <property type="entry name" value="PROKAR_LIPOPROTEIN"/>
    <property type="match status" value="1"/>
</dbReference>
<comment type="subcellular location">
    <subcellularLocation>
        <location evidence="1">Cell outer membrane</location>
    </subcellularLocation>
</comment>
<dbReference type="Gene3D" id="1.25.40.390">
    <property type="match status" value="1"/>
</dbReference>
<dbReference type="InterPro" id="IPR012944">
    <property type="entry name" value="SusD_RagB_dom"/>
</dbReference>
<dbReference type="Pfam" id="PF14322">
    <property type="entry name" value="SusD-like_3"/>
    <property type="match status" value="1"/>
</dbReference>
<proteinExistence type="inferred from homology"/>
<evidence type="ECO:0000256" key="4">
    <source>
        <dbReference type="ARBA" id="ARBA00023136"/>
    </source>
</evidence>
<evidence type="ECO:0000259" key="7">
    <source>
        <dbReference type="Pfam" id="PF07980"/>
    </source>
</evidence>
<comment type="caution">
    <text evidence="9">The sequence shown here is derived from an EMBL/GenBank/DDBJ whole genome shotgun (WGS) entry which is preliminary data.</text>
</comment>
<evidence type="ECO:0000259" key="8">
    <source>
        <dbReference type="Pfam" id="PF14322"/>
    </source>
</evidence>
<dbReference type="InterPro" id="IPR011990">
    <property type="entry name" value="TPR-like_helical_dom_sf"/>
</dbReference>
<evidence type="ECO:0000256" key="1">
    <source>
        <dbReference type="ARBA" id="ARBA00004442"/>
    </source>
</evidence>
<reference evidence="9 10" key="1">
    <citation type="submission" date="2024-06" db="EMBL/GenBank/DDBJ databases">
        <authorList>
            <person name="Kaempfer P."/>
            <person name="Viver T."/>
        </authorList>
    </citation>
    <scope>NUCLEOTIDE SEQUENCE [LARGE SCALE GENOMIC DNA]</scope>
    <source>
        <strain evidence="9 10">ST-119</strain>
    </source>
</reference>
<feature type="domain" description="RagB/SusD" evidence="7">
    <location>
        <begin position="272"/>
        <end position="523"/>
    </location>
</feature>
<keyword evidence="3 6" id="KW-0732">Signal</keyword>
<comment type="similarity">
    <text evidence="2">Belongs to the SusD family.</text>
</comment>
<keyword evidence="10" id="KW-1185">Reference proteome</keyword>
<protein>
    <submittedName>
        <fullName evidence="9">RagB/SusD family nutrient uptake outer membrane protein</fullName>
    </submittedName>
</protein>
<evidence type="ECO:0000256" key="6">
    <source>
        <dbReference type="SAM" id="SignalP"/>
    </source>
</evidence>
<dbReference type="SUPFAM" id="SSF48452">
    <property type="entry name" value="TPR-like"/>
    <property type="match status" value="1"/>
</dbReference>
<accession>A0ABW8YZE9</accession>
<evidence type="ECO:0000313" key="10">
    <source>
        <dbReference type="Proteomes" id="UP001629156"/>
    </source>
</evidence>
<evidence type="ECO:0000256" key="3">
    <source>
        <dbReference type="ARBA" id="ARBA00022729"/>
    </source>
</evidence>
<keyword evidence="5" id="KW-0998">Cell outer membrane</keyword>
<evidence type="ECO:0000256" key="2">
    <source>
        <dbReference type="ARBA" id="ARBA00006275"/>
    </source>
</evidence>
<dbReference type="RefSeq" id="WP_408084781.1">
    <property type="nucleotide sequence ID" value="NZ_JBELPZ010000007.1"/>
</dbReference>
<feature type="domain" description="SusD-like N-terminal" evidence="8">
    <location>
        <begin position="82"/>
        <end position="212"/>
    </location>
</feature>
<sequence>MKKYTVLTFILLVIFGCSSDLDLAPVDSQSELNFWKTDEDARIFLNSMYADLMDDDTYLFLSALSDDAYSKGREDYRNIGSGNYDPSNSVVTGFWSARYEGIRRANIFFNNIDDVTDITETNRTAYKGQGRFIRAWHYFYLIELYGDVPLVLDEISIEQALVLTRTPKQEVLDFIYSELEQAIEELPQSYPATESGRITKGAAIAFKARVHLYNEDYAQAAALSEQLIGQYSLFGNYANLFKQANEVNSEIILSLQYIPTNREHDIQYSLIPPSLGGYANFSPLQELVDAYTMINGLPIDNPASGYNELNPYANRDPRLSASIIHNGTVLTNFSGAQVTINTTPGSSPDGLNFSSNSTPTGYYVNKFYDNQARNQIYSGTNLILIRYAEVLLNYAEAKIALGTFSQADWDMTIGAIRQRAGLEASALEYPGGTQAELTQLVRNERRVELAFEAGHRFFDIRRWRIADEVLNGWAHGIKTDLSPEDNGYIRVDFRTFNEARHYLWPIPLSERDINPNLSQNPNW</sequence>
<dbReference type="EMBL" id="JBELPZ010000007">
    <property type="protein sequence ID" value="MFL9844531.1"/>
    <property type="molecule type" value="Genomic_DNA"/>
</dbReference>
<dbReference type="InterPro" id="IPR033985">
    <property type="entry name" value="SusD-like_N"/>
</dbReference>